<proteinExistence type="predicted"/>
<accession>A0A1E7ZFM6</accession>
<reference evidence="5 6" key="1">
    <citation type="submission" date="2016-08" db="EMBL/GenBank/DDBJ databases">
        <authorList>
            <person name="Seilhamer J.J."/>
        </authorList>
    </citation>
    <scope>NUCLEOTIDE SEQUENCE [LARGE SCALE GENOMIC DNA]</scope>
    <source>
        <strain evidence="5 6">KCTC 42603</strain>
    </source>
</reference>
<evidence type="ECO:0000256" key="2">
    <source>
        <dbReference type="SAM" id="Phobius"/>
    </source>
</evidence>
<feature type="transmembrane region" description="Helical" evidence="2">
    <location>
        <begin position="427"/>
        <end position="450"/>
    </location>
</feature>
<evidence type="ECO:0000313" key="5">
    <source>
        <dbReference type="EMBL" id="OFC72264.1"/>
    </source>
</evidence>
<keyword evidence="6" id="KW-1185">Reference proteome</keyword>
<comment type="caution">
    <text evidence="5">The sequence shown here is derived from an EMBL/GenBank/DDBJ whole genome shotgun (WGS) entry which is preliminary data.</text>
</comment>
<dbReference type="PANTHER" id="PTHR40940">
    <property type="entry name" value="PROTEIN BATD-RELATED"/>
    <property type="match status" value="1"/>
</dbReference>
<dbReference type="Pfam" id="PF13584">
    <property type="entry name" value="BatD"/>
    <property type="match status" value="2"/>
</dbReference>
<evidence type="ECO:0000256" key="1">
    <source>
        <dbReference type="SAM" id="MobiDB-lite"/>
    </source>
</evidence>
<dbReference type="RefSeq" id="WP_070123685.1">
    <property type="nucleotide sequence ID" value="NZ_MDHN01000006.1"/>
</dbReference>
<feature type="compositionally biased region" description="Low complexity" evidence="1">
    <location>
        <begin position="388"/>
        <end position="404"/>
    </location>
</feature>
<keyword evidence="2" id="KW-0812">Transmembrane</keyword>
<dbReference type="AlphaFoldDB" id="A0A1E7ZFM6"/>
<keyword evidence="2" id="KW-0472">Membrane</keyword>
<keyword evidence="2" id="KW-1133">Transmembrane helix</keyword>
<evidence type="ECO:0000259" key="4">
    <source>
        <dbReference type="Pfam" id="PF25607"/>
    </source>
</evidence>
<feature type="signal peptide" evidence="3">
    <location>
        <begin position="1"/>
        <end position="20"/>
    </location>
</feature>
<dbReference type="STRING" id="1656094.BFC18_04150"/>
<sequence length="574" mass="63320">MKKLIGLGLTLFLVMQSAVADVTRVEATIDKNPVMVDEAIQLTVVAEGDPAREAFDSSALLGDFVVGRTSVSSNTRIINFDKQETVTWTTTLFPRGEGNFTIPAIDIEGKKTKPITVRVIPVQSGSDEPARDYYLTTNVKSSDVYLQQQILYTTKLYLASNIERGSLQAPELENAQIQQLGEDKQYTDIVNGKRYQVIERNFAVVPQSSGTFTIRGPVFSGEVLAEDPNARFGFFNRTKRINRRGPDISINVKPIPSDIDYYWLPSEYVAINEEWPEQEAFTVGEPVTRTITLTADGVVEEQLPELPQMYPPDFKLYPDQANTATINRGNHLIANRVETLAMIPTKAGKFVLPEVKVPWFNVKTGNTEYATLPARSIEVAPAAASATPAAPAIQQPAATPQPASKEPAAQTPPSIVSGESQSGVSMLWIYVFASLWLLTIVGWVMTVLYFKRNQAERPQITSPSASTFNSSEKEAFNTLSKTIETGTPGQIQQALHRWVICHLKTLNSSQSVDSWLAQSGLQPQINAMLSCQYGENRQQWDRKALLKRISSVRGQPKSASTASLSPLYPEGRSS</sequence>
<evidence type="ECO:0000256" key="3">
    <source>
        <dbReference type="SAM" id="SignalP"/>
    </source>
</evidence>
<feature type="chain" id="PRO_5009209828" description="DUF7939 domain-containing protein" evidence="3">
    <location>
        <begin position="21"/>
        <end position="574"/>
    </location>
</feature>
<feature type="region of interest" description="Disordered" evidence="1">
    <location>
        <begin position="388"/>
        <end position="416"/>
    </location>
</feature>
<feature type="region of interest" description="Disordered" evidence="1">
    <location>
        <begin position="551"/>
        <end position="574"/>
    </location>
</feature>
<evidence type="ECO:0000313" key="6">
    <source>
        <dbReference type="Proteomes" id="UP000175691"/>
    </source>
</evidence>
<dbReference type="Proteomes" id="UP000175691">
    <property type="component" value="Unassembled WGS sequence"/>
</dbReference>
<protein>
    <recommendedName>
        <fullName evidence="4">DUF7939 domain-containing protein</fullName>
    </recommendedName>
</protein>
<keyword evidence="3" id="KW-0732">Signal</keyword>
<organism evidence="5 6">
    <name type="scientific">Alteromonas confluentis</name>
    <dbReference type="NCBI Taxonomy" id="1656094"/>
    <lineage>
        <taxon>Bacteria</taxon>
        <taxon>Pseudomonadati</taxon>
        <taxon>Pseudomonadota</taxon>
        <taxon>Gammaproteobacteria</taxon>
        <taxon>Alteromonadales</taxon>
        <taxon>Alteromonadaceae</taxon>
        <taxon>Alteromonas/Salinimonas group</taxon>
        <taxon>Alteromonas</taxon>
    </lineage>
</organism>
<gene>
    <name evidence="5" type="ORF">BFC18_04150</name>
</gene>
<dbReference type="InterPro" id="IPR025738">
    <property type="entry name" value="BatD"/>
</dbReference>
<name>A0A1E7ZFM6_9ALTE</name>
<dbReference type="Pfam" id="PF25607">
    <property type="entry name" value="DUF7939"/>
    <property type="match status" value="1"/>
</dbReference>
<feature type="domain" description="DUF7939" evidence="4">
    <location>
        <begin position="472"/>
        <end position="554"/>
    </location>
</feature>
<dbReference type="PANTHER" id="PTHR40940:SF1">
    <property type="entry name" value="PROTEIN BATD"/>
    <property type="match status" value="1"/>
</dbReference>
<dbReference type="OrthoDB" id="5293418at2"/>
<dbReference type="InterPro" id="IPR057699">
    <property type="entry name" value="DUF7939"/>
</dbReference>
<dbReference type="EMBL" id="MDHN01000006">
    <property type="protein sequence ID" value="OFC72264.1"/>
    <property type="molecule type" value="Genomic_DNA"/>
</dbReference>